<reference evidence="7" key="1">
    <citation type="submission" date="2021-01" db="EMBL/GenBank/DDBJ databases">
        <authorList>
            <person name="Corre E."/>
            <person name="Pelletier E."/>
            <person name="Niang G."/>
            <person name="Scheremetjew M."/>
            <person name="Finn R."/>
            <person name="Kale V."/>
            <person name="Holt S."/>
            <person name="Cochrane G."/>
            <person name="Meng A."/>
            <person name="Brown T."/>
            <person name="Cohen L."/>
        </authorList>
    </citation>
    <scope>NUCLEOTIDE SEQUENCE</scope>
    <source>
        <strain evidence="7">CCMP3107</strain>
    </source>
</reference>
<evidence type="ECO:0000256" key="1">
    <source>
        <dbReference type="ARBA" id="ARBA00004123"/>
    </source>
</evidence>
<dbReference type="EMBL" id="HBIU01034957">
    <property type="protein sequence ID" value="CAE0637309.1"/>
    <property type="molecule type" value="Transcribed_RNA"/>
</dbReference>
<dbReference type="Pfam" id="PF08766">
    <property type="entry name" value="DEK_C"/>
    <property type="match status" value="1"/>
</dbReference>
<accession>A0A7S4D9R4</accession>
<feature type="compositionally biased region" description="Basic residues" evidence="5">
    <location>
        <begin position="318"/>
        <end position="332"/>
    </location>
</feature>
<feature type="compositionally biased region" description="Polar residues" evidence="5">
    <location>
        <begin position="86"/>
        <end position="98"/>
    </location>
</feature>
<feature type="region of interest" description="Disordered" evidence="5">
    <location>
        <begin position="1"/>
        <end position="109"/>
    </location>
</feature>
<dbReference type="PANTHER" id="PTHR13468:SF1">
    <property type="entry name" value="PROTEIN DEK"/>
    <property type="match status" value="1"/>
</dbReference>
<feature type="domain" description="DEK-C" evidence="6">
    <location>
        <begin position="358"/>
        <end position="413"/>
    </location>
</feature>
<feature type="compositionally biased region" description="Low complexity" evidence="5">
    <location>
        <begin position="333"/>
        <end position="344"/>
    </location>
</feature>
<comment type="subcellular location">
    <subcellularLocation>
        <location evidence="1">Nucleus</location>
    </subcellularLocation>
</comment>
<name>A0A7S4D9R4_HETAK</name>
<sequence length="515" mass="56022">MPDHEAPVEKVEAEQCPEPQEEEKDQIKTAEPMAQTPSEQPLTTDPPSKSSSKEQTKTQPSQKRGPPVEKPEDSPPAVKKRAEEPSLSSGSSEVTGVSQFGRKRKSVDRMKVAGAKATATEVVAGSGACFADIEAISTNIKKLKPNSPVLKCLHMLAFGKVPKAAQVKGNLLAFSGLQYPAGERAQCRAKLEEKCAKFDLKRVRECLDALAVPRGKQAFGDAAITKDMLCALLLDFLERPSRAATKEPPKKKSAKKRRRSSPKPKKKVSSKKTKATTAKKTTKKKKEEEKEVEEIPSSSEEEEENSGSDSEFEEAPAKKGKSSPAPRKKKAAGKAAAAAAAAAAEDSDLSDSDAEEVHVTDSQLKAFMRDLLKTEDMDTMTLKKVRQACEAHFGVSLEERKADLRELLTSCIQDTQPTPDPDDEDQEEDDKEDIQRNNNDNEEEQENEKENNEVNTTGSKAGGGNGDDDDESTKKEKDIDDTSNQVEEDETSTSVTHEHNSGESAQAAVVSEEDG</sequence>
<evidence type="ECO:0000259" key="6">
    <source>
        <dbReference type="PROSITE" id="PS51998"/>
    </source>
</evidence>
<dbReference type="GO" id="GO:0003677">
    <property type="term" value="F:DNA binding"/>
    <property type="evidence" value="ECO:0007669"/>
    <property type="project" value="UniProtKB-KW"/>
</dbReference>
<dbReference type="PANTHER" id="PTHR13468">
    <property type="entry name" value="DEK PROTEIN"/>
    <property type="match status" value="1"/>
</dbReference>
<evidence type="ECO:0000256" key="2">
    <source>
        <dbReference type="ARBA" id="ARBA00022853"/>
    </source>
</evidence>
<feature type="compositionally biased region" description="Basic residues" evidence="5">
    <location>
        <begin position="251"/>
        <end position="274"/>
    </location>
</feature>
<dbReference type="GO" id="GO:0042393">
    <property type="term" value="F:histone binding"/>
    <property type="evidence" value="ECO:0007669"/>
    <property type="project" value="TreeGrafter"/>
</dbReference>
<proteinExistence type="predicted"/>
<dbReference type="GO" id="GO:0006325">
    <property type="term" value="P:chromatin organization"/>
    <property type="evidence" value="ECO:0007669"/>
    <property type="project" value="UniProtKB-KW"/>
</dbReference>
<dbReference type="PROSITE" id="PS51998">
    <property type="entry name" value="DEK_C"/>
    <property type="match status" value="1"/>
</dbReference>
<feature type="compositionally biased region" description="Basic and acidic residues" evidence="5">
    <location>
        <begin position="1"/>
        <end position="13"/>
    </location>
</feature>
<dbReference type="Gene3D" id="1.10.10.60">
    <property type="entry name" value="Homeodomain-like"/>
    <property type="match status" value="1"/>
</dbReference>
<evidence type="ECO:0000313" key="7">
    <source>
        <dbReference type="EMBL" id="CAE0637309.1"/>
    </source>
</evidence>
<feature type="compositionally biased region" description="Acidic residues" evidence="5">
    <location>
        <begin position="345"/>
        <end position="354"/>
    </location>
</feature>
<evidence type="ECO:0000256" key="5">
    <source>
        <dbReference type="SAM" id="MobiDB-lite"/>
    </source>
</evidence>
<feature type="compositionally biased region" description="Acidic residues" evidence="5">
    <location>
        <begin position="420"/>
        <end position="432"/>
    </location>
</feature>
<keyword evidence="3" id="KW-0238">DNA-binding</keyword>
<feature type="region of interest" description="Disordered" evidence="5">
    <location>
        <begin position="408"/>
        <end position="515"/>
    </location>
</feature>
<keyword evidence="4" id="KW-0539">Nucleus</keyword>
<evidence type="ECO:0000256" key="3">
    <source>
        <dbReference type="ARBA" id="ARBA00023125"/>
    </source>
</evidence>
<keyword evidence="2" id="KW-0156">Chromatin regulator</keyword>
<organism evidence="7">
    <name type="scientific">Heterosigma akashiwo</name>
    <name type="common">Chromophytic alga</name>
    <name type="synonym">Heterosigma carterae</name>
    <dbReference type="NCBI Taxonomy" id="2829"/>
    <lineage>
        <taxon>Eukaryota</taxon>
        <taxon>Sar</taxon>
        <taxon>Stramenopiles</taxon>
        <taxon>Ochrophyta</taxon>
        <taxon>Raphidophyceae</taxon>
        <taxon>Chattonellales</taxon>
        <taxon>Chattonellaceae</taxon>
        <taxon>Heterosigma</taxon>
    </lineage>
</organism>
<dbReference type="InterPro" id="IPR014876">
    <property type="entry name" value="DEK_C"/>
</dbReference>
<evidence type="ECO:0000256" key="4">
    <source>
        <dbReference type="ARBA" id="ARBA00023242"/>
    </source>
</evidence>
<protein>
    <recommendedName>
        <fullName evidence="6">DEK-C domain-containing protein</fullName>
    </recommendedName>
</protein>
<dbReference type="InterPro" id="IPR044198">
    <property type="entry name" value="DEK"/>
</dbReference>
<dbReference type="GO" id="GO:0005634">
    <property type="term" value="C:nucleus"/>
    <property type="evidence" value="ECO:0007669"/>
    <property type="project" value="UniProtKB-SubCell"/>
</dbReference>
<dbReference type="SUPFAM" id="SSF109715">
    <property type="entry name" value="DEK C-terminal domain"/>
    <property type="match status" value="1"/>
</dbReference>
<feature type="region of interest" description="Disordered" evidence="5">
    <location>
        <begin position="242"/>
        <end position="360"/>
    </location>
</feature>
<gene>
    <name evidence="7" type="ORF">HAKA00212_LOCUS16086</name>
</gene>
<dbReference type="GO" id="GO:2000779">
    <property type="term" value="P:regulation of double-strand break repair"/>
    <property type="evidence" value="ECO:0007669"/>
    <property type="project" value="TreeGrafter"/>
</dbReference>
<feature type="compositionally biased region" description="Polar residues" evidence="5">
    <location>
        <begin position="35"/>
        <end position="45"/>
    </location>
</feature>
<dbReference type="AlphaFoldDB" id="A0A7S4D9R4"/>
<feature type="compositionally biased region" description="Acidic residues" evidence="5">
    <location>
        <begin position="290"/>
        <end position="314"/>
    </location>
</feature>